<name>A0ABQ4PX80_9PROT</name>
<dbReference type="EMBL" id="BPFZ01000011">
    <property type="protein sequence ID" value="GIU67564.1"/>
    <property type="molecule type" value="Genomic_DNA"/>
</dbReference>
<comment type="caution">
    <text evidence="1">The sequence shown here is derived from an EMBL/GenBank/DDBJ whole genome shotgun (WGS) entry which is preliminary data.</text>
</comment>
<gene>
    <name evidence="1" type="ORF">PsB1_1718</name>
</gene>
<keyword evidence="2" id="KW-1185">Reference proteome</keyword>
<dbReference type="Proteomes" id="UP001161064">
    <property type="component" value="Unassembled WGS sequence"/>
</dbReference>
<organism evidence="1 2">
    <name type="scientific">Candidatus Phycosocius spiralis</name>
    <dbReference type="NCBI Taxonomy" id="2815099"/>
    <lineage>
        <taxon>Bacteria</taxon>
        <taxon>Pseudomonadati</taxon>
        <taxon>Pseudomonadota</taxon>
        <taxon>Alphaproteobacteria</taxon>
        <taxon>Caulobacterales</taxon>
        <taxon>Caulobacterales incertae sedis</taxon>
        <taxon>Candidatus Phycosocius</taxon>
    </lineage>
</organism>
<dbReference type="RefSeq" id="WP_284360510.1">
    <property type="nucleotide sequence ID" value="NZ_BPFZ01000011.1"/>
</dbReference>
<sequence length="49" mass="5488">MNYDISDALNFLRAQILQFVSNRSSMAHVRAVLNEAVLKDNATPLDPDL</sequence>
<reference evidence="1" key="1">
    <citation type="submission" date="2021-05" db="EMBL/GenBank/DDBJ databases">
        <authorList>
            <person name="Tanabe Y."/>
        </authorList>
    </citation>
    <scope>NUCLEOTIDE SEQUENCE</scope>
    <source>
        <strain evidence="1">BOTRYCO-1</strain>
    </source>
</reference>
<accession>A0ABQ4PX80</accession>
<protein>
    <submittedName>
        <fullName evidence="1">Uncharacterized protein</fullName>
    </submittedName>
</protein>
<reference evidence="1" key="2">
    <citation type="journal article" date="2023" name="ISME Commun">
        <title>Characterization of a bloom-associated alphaproteobacterial lineage, 'Candidatus Phycosocius': insights into freshwater algal-bacterial interactions.</title>
        <authorList>
            <person name="Tanabe Y."/>
            <person name="Yamaguchi H."/>
            <person name="Yoshida M."/>
            <person name="Kai A."/>
            <person name="Okazaki Y."/>
        </authorList>
    </citation>
    <scope>NUCLEOTIDE SEQUENCE</scope>
    <source>
        <strain evidence="1">BOTRYCO-1</strain>
    </source>
</reference>
<evidence type="ECO:0000313" key="1">
    <source>
        <dbReference type="EMBL" id="GIU67564.1"/>
    </source>
</evidence>
<proteinExistence type="predicted"/>
<evidence type="ECO:0000313" key="2">
    <source>
        <dbReference type="Proteomes" id="UP001161064"/>
    </source>
</evidence>